<dbReference type="Gene3D" id="3.90.1750.20">
    <property type="entry name" value="Putative Large Serine Recombinase, Chain B, Domain 2"/>
    <property type="match status" value="1"/>
</dbReference>
<reference evidence="2 3" key="1">
    <citation type="journal article" date="2019" name="Nat. Med.">
        <title>A library of human gut bacterial isolates paired with longitudinal multiomics data enables mechanistic microbiome research.</title>
        <authorList>
            <person name="Poyet M."/>
            <person name="Groussin M."/>
            <person name="Gibbons S.M."/>
            <person name="Avila-Pacheco J."/>
            <person name="Jiang X."/>
            <person name="Kearney S.M."/>
            <person name="Perrotta A.R."/>
            <person name="Berdy B."/>
            <person name="Zhao S."/>
            <person name="Lieberman T.D."/>
            <person name="Swanson P.K."/>
            <person name="Smith M."/>
            <person name="Roesemann S."/>
            <person name="Alexander J.E."/>
            <person name="Rich S.A."/>
            <person name="Livny J."/>
            <person name="Vlamakis H."/>
            <person name="Clish C."/>
            <person name="Bullock K."/>
            <person name="Deik A."/>
            <person name="Scott J."/>
            <person name="Pierce K.A."/>
            <person name="Xavier R.J."/>
            <person name="Alm E.J."/>
        </authorList>
    </citation>
    <scope>NUCLEOTIDE SEQUENCE [LARGE SCALE GENOMIC DNA]</scope>
    <source>
        <strain evidence="2 3">BIOML-B1</strain>
    </source>
</reference>
<dbReference type="CDD" id="cd01127">
    <property type="entry name" value="TrwB_TraG_TraD_VirD4"/>
    <property type="match status" value="1"/>
</dbReference>
<organism evidence="2 3">
    <name type="scientific">Faecalibacterium prausnitzii</name>
    <dbReference type="NCBI Taxonomy" id="853"/>
    <lineage>
        <taxon>Bacteria</taxon>
        <taxon>Bacillati</taxon>
        <taxon>Bacillota</taxon>
        <taxon>Clostridia</taxon>
        <taxon>Eubacteriales</taxon>
        <taxon>Oscillospiraceae</taxon>
        <taxon>Faecalibacterium</taxon>
    </lineage>
</organism>
<dbReference type="InterPro" id="IPR006119">
    <property type="entry name" value="Resolv_N"/>
</dbReference>
<dbReference type="InterPro" id="IPR038109">
    <property type="entry name" value="DNA_bind_recomb_sf"/>
</dbReference>
<feature type="domain" description="Recombinase" evidence="1">
    <location>
        <begin position="514"/>
        <end position="656"/>
    </location>
</feature>
<dbReference type="Pfam" id="PF02534">
    <property type="entry name" value="T4SS-DNA_transf"/>
    <property type="match status" value="1"/>
</dbReference>
<dbReference type="Pfam" id="PF14287">
    <property type="entry name" value="DUF4368"/>
    <property type="match status" value="1"/>
</dbReference>
<dbReference type="Pfam" id="PF07508">
    <property type="entry name" value="Recombinase"/>
    <property type="match status" value="1"/>
</dbReference>
<dbReference type="CDD" id="cd03770">
    <property type="entry name" value="SR_TndX_transposase"/>
    <property type="match status" value="1"/>
</dbReference>
<dbReference type="SMART" id="SM00857">
    <property type="entry name" value="Resolvase"/>
    <property type="match status" value="1"/>
</dbReference>
<dbReference type="Pfam" id="PF13408">
    <property type="entry name" value="Zn_ribbon_recom"/>
    <property type="match status" value="1"/>
</dbReference>
<dbReference type="AlphaFoldDB" id="A0A844DMC7"/>
<name>A0A844DMC7_9FIRM</name>
<dbReference type="InterPro" id="IPR027417">
    <property type="entry name" value="P-loop_NTPase"/>
</dbReference>
<dbReference type="InterPro" id="IPR011109">
    <property type="entry name" value="DNA_bind_recombinase_dom"/>
</dbReference>
<dbReference type="InterPro" id="IPR025378">
    <property type="entry name" value="DUF4368"/>
</dbReference>
<dbReference type="Gene3D" id="3.40.50.1390">
    <property type="entry name" value="Resolvase, N-terminal catalytic domain"/>
    <property type="match status" value="1"/>
</dbReference>
<dbReference type="GO" id="GO:0016020">
    <property type="term" value="C:membrane"/>
    <property type="evidence" value="ECO:0007669"/>
    <property type="project" value="InterPro"/>
</dbReference>
<protein>
    <submittedName>
        <fullName evidence="2">DUF4368 domain-containing protein</fullName>
    </submittedName>
</protein>
<dbReference type="Proteomes" id="UP000462091">
    <property type="component" value="Unassembled WGS sequence"/>
</dbReference>
<gene>
    <name evidence="2" type="ORF">GKE10_13330</name>
</gene>
<dbReference type="GO" id="GO:0003677">
    <property type="term" value="F:DNA binding"/>
    <property type="evidence" value="ECO:0007669"/>
    <property type="project" value="InterPro"/>
</dbReference>
<dbReference type="SUPFAM" id="SSF53041">
    <property type="entry name" value="Resolvase-like"/>
    <property type="match status" value="1"/>
</dbReference>
<evidence type="ECO:0000313" key="2">
    <source>
        <dbReference type="EMBL" id="MSC52858.1"/>
    </source>
</evidence>
<dbReference type="PANTHER" id="PTHR30461:SF23">
    <property type="entry name" value="DNA RECOMBINASE-RELATED"/>
    <property type="match status" value="1"/>
</dbReference>
<dbReference type="Pfam" id="PF00239">
    <property type="entry name" value="Resolvase"/>
    <property type="match status" value="1"/>
</dbReference>
<sequence length="975" mass="111101">MTTKKLIKLLALYLPYILLGLVATNFGEAWRLAEGKELGDKIMSMMGTIPVAFANPLPSLHPLDLLVGLCCGAGLRLAVYLRGKNAKKYRHGMEYGSARWGTPKDIEPFMAPKFADNIILTKTERLMMSNRPPDPKNARNKNVLVVGGSGSGKTRFWLKPNLLQCHSSYVVTDPKGSIVVECGNALLKKGYKLKILNTINFSKSMHYNPFAYVHSEKDILKLVTTLMTNTKGEGSGGDPFWEKSERLLLTALIAYLHYEAPVEEQNFATLLEMLNTMQVLEDDEEYQNPVDLLFEDLAKTKPNSFAGRQYKLYKLAAGVVCSKRLLNQAVGKSLRTHNLKPKKGAQVMRKNEKITALYERLSRDDFGKDDDQQRESNSISNQKAMLEEFAARQGFTNIVHFTDDGISGTCFDRPGFLAMMKEVEAGNVEYLCIKDMSRMGRDYLKVGQIMEILRQRGVRLIAINDGVDSARGDDDFTPFRNIMNEYYARDTSRKIRSTFQSKGKSGKHLTGTVIYGYLWNEARDQWLVDPEAAEVVKRIFAMTIDGYGPYQIASKLKEEKVLIPSAYLARHGEGVNKNKTFKDVYGWGSSTICNILEKREYLGHTINFKTRKHFKDKKSHYVPEDEWTIFENTHEAIIDQQTFDLVQKIRGNVRRYPDGWGEAAPLTGLLYCADCGGKMYVHRTNNGKRISQYTCSQYSKVPVGKLCTTQHRINEDVVLSLVSEMLKAIAEYAKHDRAEFVRVVQEAQSSQQTAEVKKQRIRLATAKQRVSELEVLLCKIYEDNILGKLSDSRYATLDAQYEKEQTELTAEISVLEKAIKSYEKHEKDADRFIALIDKYENFDKLTIAMLNEFIEKILVHERDRKGSIQTTQEVEIYFNFVGRFVPPAFGEVELTPEELEEIRKREERKDRLHQNYLKRKASGAQKRYEDKIKKRKKAEIEAKKAAIRAEDIAKGVFVPVSSLPQREPMKGVQTA</sequence>
<dbReference type="EMBL" id="WKQM01000039">
    <property type="protein sequence ID" value="MSC52858.1"/>
    <property type="molecule type" value="Genomic_DNA"/>
</dbReference>
<dbReference type="SUPFAM" id="SSF52540">
    <property type="entry name" value="P-loop containing nucleoside triphosphate hydrolases"/>
    <property type="match status" value="1"/>
</dbReference>
<dbReference type="InterPro" id="IPR025827">
    <property type="entry name" value="Zn_ribbon_recom_dom"/>
</dbReference>
<evidence type="ECO:0000259" key="1">
    <source>
        <dbReference type="PROSITE" id="PS51737"/>
    </source>
</evidence>
<dbReference type="PANTHER" id="PTHR30461">
    <property type="entry name" value="DNA-INVERTASE FROM LAMBDOID PROPHAGE"/>
    <property type="match status" value="1"/>
</dbReference>
<dbReference type="InterPro" id="IPR036162">
    <property type="entry name" value="Resolvase-like_N_sf"/>
</dbReference>
<dbReference type="GO" id="GO:0000150">
    <property type="term" value="F:DNA strand exchange activity"/>
    <property type="evidence" value="ECO:0007669"/>
    <property type="project" value="InterPro"/>
</dbReference>
<accession>A0A844DMC7</accession>
<evidence type="ECO:0000313" key="3">
    <source>
        <dbReference type="Proteomes" id="UP000462091"/>
    </source>
</evidence>
<dbReference type="InterPro" id="IPR003688">
    <property type="entry name" value="TraG/VirD4"/>
</dbReference>
<comment type="caution">
    <text evidence="2">The sequence shown here is derived from an EMBL/GenBank/DDBJ whole genome shotgun (WGS) entry which is preliminary data.</text>
</comment>
<dbReference type="InterPro" id="IPR050639">
    <property type="entry name" value="SSR_resolvase"/>
</dbReference>
<dbReference type="PROSITE" id="PS51737">
    <property type="entry name" value="RECOMBINASE_DNA_BIND"/>
    <property type="match status" value="1"/>
</dbReference>
<proteinExistence type="predicted"/>